<evidence type="ECO:0000313" key="2">
    <source>
        <dbReference type="Proteomes" id="UP001153714"/>
    </source>
</evidence>
<accession>A0A9N9R646</accession>
<proteinExistence type="predicted"/>
<dbReference type="InterPro" id="IPR019322">
    <property type="entry name" value="TIMM29"/>
</dbReference>
<keyword evidence="2" id="KW-1185">Reference proteome</keyword>
<dbReference type="OrthoDB" id="5970620at2759"/>
<dbReference type="GO" id="GO:0042721">
    <property type="term" value="C:TIM22 mitochondrial import inner membrane insertion complex"/>
    <property type="evidence" value="ECO:0007669"/>
    <property type="project" value="InterPro"/>
</dbReference>
<dbReference type="PANTHER" id="PTHR21435:SF1">
    <property type="entry name" value="MITOCHONDRIAL IMPORT INNER MEMBRANE TRANSLOCASE SUBUNIT TIM29"/>
    <property type="match status" value="1"/>
</dbReference>
<dbReference type="PANTHER" id="PTHR21435">
    <property type="entry name" value="MITOCHONDRIAL IMPORT INNER MEMBRANE TRANSLOCASE SUBUNIT TIM29"/>
    <property type="match status" value="1"/>
</dbReference>
<organism evidence="1 2">
    <name type="scientific">Diatraea saccharalis</name>
    <name type="common">sugarcane borer</name>
    <dbReference type="NCBI Taxonomy" id="40085"/>
    <lineage>
        <taxon>Eukaryota</taxon>
        <taxon>Metazoa</taxon>
        <taxon>Ecdysozoa</taxon>
        <taxon>Arthropoda</taxon>
        <taxon>Hexapoda</taxon>
        <taxon>Insecta</taxon>
        <taxon>Pterygota</taxon>
        <taxon>Neoptera</taxon>
        <taxon>Endopterygota</taxon>
        <taxon>Lepidoptera</taxon>
        <taxon>Glossata</taxon>
        <taxon>Ditrysia</taxon>
        <taxon>Pyraloidea</taxon>
        <taxon>Crambidae</taxon>
        <taxon>Crambinae</taxon>
        <taxon>Diatraea</taxon>
    </lineage>
</organism>
<gene>
    <name evidence="1" type="ORF">DIATSA_LOCUS8616</name>
</gene>
<dbReference type="AlphaFoldDB" id="A0A9N9R646"/>
<dbReference type="Pfam" id="PF10171">
    <property type="entry name" value="Tim29"/>
    <property type="match status" value="1"/>
</dbReference>
<reference evidence="1" key="2">
    <citation type="submission" date="2022-10" db="EMBL/GenBank/DDBJ databases">
        <authorList>
            <consortium name="ENA_rothamsted_submissions"/>
            <consortium name="culmorum"/>
            <person name="King R."/>
        </authorList>
    </citation>
    <scope>NUCLEOTIDE SEQUENCE</scope>
</reference>
<name>A0A9N9R646_9NEOP</name>
<protein>
    <recommendedName>
        <fullName evidence="3">Mitochondrial import inner membrane translocase subunit Tim29</fullName>
    </recommendedName>
</protein>
<dbReference type="GO" id="GO:0045039">
    <property type="term" value="P:protein insertion into mitochondrial inner membrane"/>
    <property type="evidence" value="ECO:0007669"/>
    <property type="project" value="TreeGrafter"/>
</dbReference>
<evidence type="ECO:0000313" key="1">
    <source>
        <dbReference type="EMBL" id="CAG9790973.1"/>
    </source>
</evidence>
<dbReference type="EMBL" id="OU893334">
    <property type="protein sequence ID" value="CAG9790973.1"/>
    <property type="molecule type" value="Genomic_DNA"/>
</dbReference>
<reference evidence="1" key="1">
    <citation type="submission" date="2021-12" db="EMBL/GenBank/DDBJ databases">
        <authorList>
            <person name="King R."/>
        </authorList>
    </citation>
    <scope>NUCLEOTIDE SEQUENCE</scope>
</reference>
<sequence>MLKGVKNVSSFGKIKFPERFKGTIVEKWANYWKNLLIDYRQMLQDLRTDIQDEPVKAIKWTVGLVSIITLACNNPNEIDFKDNLKRIDNEVLLVSEQCRNRKAIEHLNFLDSCYNEEVIHYRNMGIASIMYVSALNDRCDLYKAQCPYLRPSFLSFPSRIVDIGIMGRWWNIYIKTNNYDINF</sequence>
<evidence type="ECO:0008006" key="3">
    <source>
        <dbReference type="Google" id="ProtNLM"/>
    </source>
</evidence>
<dbReference type="Proteomes" id="UP001153714">
    <property type="component" value="Chromosome 3"/>
</dbReference>